<sequence>MTRRRRRPPCAGRSSIFSIRALPGAVVSDFLALRRRKARPAQADLAEVMVSEADGIRAMYLGSDTMQSAMRVKDPCDLVLAYTRATMAFLLFQPDPRRILHVGLGGGSLPRFCHARLPRAENVAVEINPQVVALCRSQFALPDDERMQVVVDDGIDYVSRQTQAFDVIVIDAFDGRNIITAMVAEPFLHDCRMALREGGVLAVNLWSRHPRFHEHIEAMRLAFDGKVLTLPAETHGNIVAFALGGLSGNALRFDALTERAQAAGAAVGLDLAAMVPAMKKHNPHSGARLML</sequence>
<dbReference type="PANTHER" id="PTHR43317:SF1">
    <property type="entry name" value="THERMOSPERMINE SYNTHASE ACAULIS5"/>
    <property type="match status" value="1"/>
</dbReference>
<dbReference type="Proteomes" id="UP000244173">
    <property type="component" value="Chromosome"/>
</dbReference>
<keyword evidence="2 4" id="KW-0808">Transferase</keyword>
<dbReference type="GO" id="GO:0004766">
    <property type="term" value="F:spermidine synthase activity"/>
    <property type="evidence" value="ECO:0007669"/>
    <property type="project" value="UniProtKB-EC"/>
</dbReference>
<keyword evidence="3 4" id="KW-0620">Polyamine biosynthesis</keyword>
<keyword evidence="7" id="KW-1185">Reference proteome</keyword>
<comment type="similarity">
    <text evidence="1">Belongs to the spermidine/spermine synthase family.</text>
</comment>
<dbReference type="NCBIfam" id="NF003380">
    <property type="entry name" value="PRK04457.1"/>
    <property type="match status" value="1"/>
</dbReference>
<protein>
    <submittedName>
        <fullName evidence="6">Spermidine synthase</fullName>
        <ecNumber evidence="6">2.5.1.16</ecNumber>
    </submittedName>
</protein>
<dbReference type="NCBIfam" id="NF037959">
    <property type="entry name" value="MFS_SpdSyn"/>
    <property type="match status" value="1"/>
</dbReference>
<dbReference type="PANTHER" id="PTHR43317">
    <property type="entry name" value="THERMOSPERMINE SYNTHASE ACAULIS5"/>
    <property type="match status" value="1"/>
</dbReference>
<reference evidence="6 7" key="1">
    <citation type="submission" date="2018-04" db="EMBL/GenBank/DDBJ databases">
        <title>Denitrifier Microvirgula.</title>
        <authorList>
            <person name="Anderson E."/>
            <person name="Jang J."/>
            <person name="Ishii S."/>
        </authorList>
    </citation>
    <scope>NUCLEOTIDE SEQUENCE [LARGE SCALE GENOMIC DNA]</scope>
    <source>
        <strain evidence="6 7">BE2.4</strain>
    </source>
</reference>
<dbReference type="KEGG" id="maer:DAI18_03635"/>
<name>A0A2S0P7C8_9NEIS</name>
<evidence type="ECO:0000256" key="3">
    <source>
        <dbReference type="ARBA" id="ARBA00023115"/>
    </source>
</evidence>
<dbReference type="STRING" id="1122240.GCA_000620105_00469"/>
<evidence type="ECO:0000256" key="1">
    <source>
        <dbReference type="ARBA" id="ARBA00007867"/>
    </source>
</evidence>
<accession>A0A2S0P7C8</accession>
<evidence type="ECO:0000256" key="2">
    <source>
        <dbReference type="ARBA" id="ARBA00022679"/>
    </source>
</evidence>
<dbReference type="InterPro" id="IPR029063">
    <property type="entry name" value="SAM-dependent_MTases_sf"/>
</dbReference>
<dbReference type="GO" id="GO:0006596">
    <property type="term" value="P:polyamine biosynthetic process"/>
    <property type="evidence" value="ECO:0007669"/>
    <property type="project" value="UniProtKB-UniRule"/>
</dbReference>
<evidence type="ECO:0000313" key="6">
    <source>
        <dbReference type="EMBL" id="AVY93231.1"/>
    </source>
</evidence>
<evidence type="ECO:0000313" key="7">
    <source>
        <dbReference type="Proteomes" id="UP000244173"/>
    </source>
</evidence>
<evidence type="ECO:0000256" key="4">
    <source>
        <dbReference type="PROSITE-ProRule" id="PRU00354"/>
    </source>
</evidence>
<dbReference type="SUPFAM" id="SSF53335">
    <property type="entry name" value="S-adenosyl-L-methionine-dependent methyltransferases"/>
    <property type="match status" value="1"/>
</dbReference>
<feature type="active site" description="Proton acceptor" evidence="4">
    <location>
        <position position="171"/>
    </location>
</feature>
<gene>
    <name evidence="6" type="ORF">DAI18_03635</name>
</gene>
<dbReference type="EMBL" id="CP028519">
    <property type="protein sequence ID" value="AVY93231.1"/>
    <property type="molecule type" value="Genomic_DNA"/>
</dbReference>
<dbReference type="Pfam" id="PF01564">
    <property type="entry name" value="Spermine_synth"/>
    <property type="match status" value="1"/>
</dbReference>
<feature type="domain" description="PABS" evidence="5">
    <location>
        <begin position="14"/>
        <end position="246"/>
    </location>
</feature>
<dbReference type="InterPro" id="IPR030374">
    <property type="entry name" value="PABS"/>
</dbReference>
<dbReference type="PROSITE" id="PS51006">
    <property type="entry name" value="PABS_2"/>
    <property type="match status" value="1"/>
</dbReference>
<dbReference type="AlphaFoldDB" id="A0A2S0P7C8"/>
<evidence type="ECO:0000259" key="5">
    <source>
        <dbReference type="PROSITE" id="PS51006"/>
    </source>
</evidence>
<dbReference type="CDD" id="cd02440">
    <property type="entry name" value="AdoMet_MTases"/>
    <property type="match status" value="1"/>
</dbReference>
<proteinExistence type="inferred from homology"/>
<dbReference type="Gene3D" id="3.40.50.150">
    <property type="entry name" value="Vaccinia Virus protein VP39"/>
    <property type="match status" value="1"/>
</dbReference>
<dbReference type="EC" id="2.5.1.16" evidence="6"/>
<organism evidence="6 7">
    <name type="scientific">Microvirgula aerodenitrificans</name>
    <dbReference type="NCBI Taxonomy" id="57480"/>
    <lineage>
        <taxon>Bacteria</taxon>
        <taxon>Pseudomonadati</taxon>
        <taxon>Pseudomonadota</taxon>
        <taxon>Betaproteobacteria</taxon>
        <taxon>Neisseriales</taxon>
        <taxon>Aquaspirillaceae</taxon>
        <taxon>Microvirgula</taxon>
    </lineage>
</organism>